<dbReference type="Pfam" id="PF01035">
    <property type="entry name" value="DNA_binding_1"/>
    <property type="match status" value="1"/>
</dbReference>
<evidence type="ECO:0000313" key="12">
    <source>
        <dbReference type="Proteomes" id="UP001529275"/>
    </source>
</evidence>
<evidence type="ECO:0000256" key="7">
    <source>
        <dbReference type="ARBA" id="ARBA00049348"/>
    </source>
</evidence>
<keyword evidence="5 8" id="KW-0227">DNA damage</keyword>
<dbReference type="InterPro" id="IPR008332">
    <property type="entry name" value="MethylG_MeTrfase_N"/>
</dbReference>
<gene>
    <name evidence="11" type="ORF">QUV98_08190</name>
</gene>
<evidence type="ECO:0000256" key="8">
    <source>
        <dbReference type="HAMAP-Rule" id="MF_00772"/>
    </source>
</evidence>
<feature type="domain" description="Methylated-DNA-[protein]-cysteine S-methyltransferase DNA binding" evidence="9">
    <location>
        <begin position="80"/>
        <end position="165"/>
    </location>
</feature>
<dbReference type="PROSITE" id="PS00374">
    <property type="entry name" value="MGMT"/>
    <property type="match status" value="1"/>
</dbReference>
<dbReference type="PANTHER" id="PTHR10815:SF5">
    <property type="entry name" value="METHYLATED-DNA--PROTEIN-CYSTEINE METHYLTRANSFERASE"/>
    <property type="match status" value="1"/>
</dbReference>
<evidence type="ECO:0000256" key="1">
    <source>
        <dbReference type="ARBA" id="ARBA00001286"/>
    </source>
</evidence>
<evidence type="ECO:0000313" key="11">
    <source>
        <dbReference type="EMBL" id="MDM8196292.1"/>
    </source>
</evidence>
<feature type="active site" description="Nucleophile; methyl group acceptor" evidence="8">
    <location>
        <position position="136"/>
    </location>
</feature>
<keyword evidence="3 8" id="KW-0489">Methyltransferase</keyword>
<evidence type="ECO:0000256" key="4">
    <source>
        <dbReference type="ARBA" id="ARBA00022679"/>
    </source>
</evidence>
<dbReference type="Proteomes" id="UP001529275">
    <property type="component" value="Unassembled WGS sequence"/>
</dbReference>
<keyword evidence="6 8" id="KW-0234">DNA repair</keyword>
<comment type="similarity">
    <text evidence="8">Belongs to the MGMT family.</text>
</comment>
<dbReference type="HAMAP" id="MF_00772">
    <property type="entry name" value="OGT"/>
    <property type="match status" value="1"/>
</dbReference>
<dbReference type="GO" id="GO:0032259">
    <property type="term" value="P:methylation"/>
    <property type="evidence" value="ECO:0007669"/>
    <property type="project" value="UniProtKB-KW"/>
</dbReference>
<dbReference type="NCBIfam" id="TIGR00589">
    <property type="entry name" value="ogt"/>
    <property type="match status" value="1"/>
</dbReference>
<dbReference type="GO" id="GO:0003908">
    <property type="term" value="F:methylated-DNA-[protein]-cysteine S-methyltransferase activity"/>
    <property type="evidence" value="ECO:0007669"/>
    <property type="project" value="UniProtKB-EC"/>
</dbReference>
<dbReference type="EMBL" id="JAUDCK010000029">
    <property type="protein sequence ID" value="MDM8196292.1"/>
    <property type="molecule type" value="Genomic_DNA"/>
</dbReference>
<accession>A0ABT7UK17</accession>
<dbReference type="PANTHER" id="PTHR10815">
    <property type="entry name" value="METHYLATED-DNA--PROTEIN-CYSTEINE METHYLTRANSFERASE"/>
    <property type="match status" value="1"/>
</dbReference>
<comment type="catalytic activity">
    <reaction evidence="1 8">
        <text>a 4-O-methyl-thymidine in DNA + L-cysteinyl-[protein] = a thymidine in DNA + S-methyl-L-cysteinyl-[protein]</text>
        <dbReference type="Rhea" id="RHEA:53428"/>
        <dbReference type="Rhea" id="RHEA-COMP:10131"/>
        <dbReference type="Rhea" id="RHEA-COMP:10132"/>
        <dbReference type="Rhea" id="RHEA-COMP:13555"/>
        <dbReference type="Rhea" id="RHEA-COMP:13556"/>
        <dbReference type="ChEBI" id="CHEBI:29950"/>
        <dbReference type="ChEBI" id="CHEBI:82612"/>
        <dbReference type="ChEBI" id="CHEBI:137386"/>
        <dbReference type="ChEBI" id="CHEBI:137387"/>
        <dbReference type="EC" id="2.1.1.63"/>
    </reaction>
</comment>
<dbReference type="InterPro" id="IPR036217">
    <property type="entry name" value="MethylDNA_cys_MeTrfase_DNAb"/>
</dbReference>
<evidence type="ECO:0000256" key="3">
    <source>
        <dbReference type="ARBA" id="ARBA00022603"/>
    </source>
</evidence>
<dbReference type="InterPro" id="IPR036631">
    <property type="entry name" value="MGMT_N_sf"/>
</dbReference>
<comment type="caution">
    <text evidence="11">The sequence shown here is derived from an EMBL/GenBank/DDBJ whole genome shotgun (WGS) entry which is preliminary data.</text>
</comment>
<dbReference type="Pfam" id="PF02870">
    <property type="entry name" value="Methyltransf_1N"/>
    <property type="match status" value="1"/>
</dbReference>
<keyword evidence="12" id="KW-1185">Reference proteome</keyword>
<dbReference type="Gene3D" id="3.30.160.70">
    <property type="entry name" value="Methylated DNA-protein cysteine methyltransferase domain"/>
    <property type="match status" value="1"/>
</dbReference>
<dbReference type="SUPFAM" id="SSF46767">
    <property type="entry name" value="Methylated DNA-protein cysteine methyltransferase, C-terminal domain"/>
    <property type="match status" value="1"/>
</dbReference>
<dbReference type="Gene3D" id="1.10.10.10">
    <property type="entry name" value="Winged helix-like DNA-binding domain superfamily/Winged helix DNA-binding domain"/>
    <property type="match status" value="1"/>
</dbReference>
<evidence type="ECO:0000259" key="10">
    <source>
        <dbReference type="Pfam" id="PF02870"/>
    </source>
</evidence>
<dbReference type="InterPro" id="IPR001497">
    <property type="entry name" value="MethylDNA_cys_MeTrfase_AS"/>
</dbReference>
<reference evidence="11 12" key="2">
    <citation type="submission" date="2023-06" db="EMBL/GenBank/DDBJ databases">
        <authorList>
            <person name="Zeman M."/>
            <person name="Kubasova T."/>
            <person name="Jahodarova E."/>
            <person name="Nykrynova M."/>
            <person name="Rychlik I."/>
        </authorList>
    </citation>
    <scope>NUCLEOTIDE SEQUENCE [LARGE SCALE GENOMIC DNA]</scope>
    <source>
        <strain evidence="11 12">ET341</strain>
    </source>
</reference>
<proteinExistence type="inferred from homology"/>
<evidence type="ECO:0000256" key="2">
    <source>
        <dbReference type="ARBA" id="ARBA00022490"/>
    </source>
</evidence>
<evidence type="ECO:0000256" key="5">
    <source>
        <dbReference type="ARBA" id="ARBA00022763"/>
    </source>
</evidence>
<dbReference type="InterPro" id="IPR036388">
    <property type="entry name" value="WH-like_DNA-bd_sf"/>
</dbReference>
<organism evidence="11 12">
    <name type="scientific">Massilimicrobiota timonensis</name>
    <dbReference type="NCBI Taxonomy" id="1776392"/>
    <lineage>
        <taxon>Bacteria</taxon>
        <taxon>Bacillati</taxon>
        <taxon>Bacillota</taxon>
        <taxon>Erysipelotrichia</taxon>
        <taxon>Erysipelotrichales</taxon>
        <taxon>Erysipelotrichaceae</taxon>
        <taxon>Massilimicrobiota</taxon>
    </lineage>
</organism>
<comment type="function">
    <text evidence="8">Involved in the cellular defense against the biological effects of O6-methylguanine (O6-MeG) and O4-methylthymine (O4-MeT) in DNA. Repairs the methylated nucleobase in DNA by stoichiometrically transferring the methyl group to a cysteine residue in the enzyme. This is a suicide reaction: the enzyme is irreversibly inactivated.</text>
</comment>
<dbReference type="SUPFAM" id="SSF53155">
    <property type="entry name" value="Methylated DNA-protein cysteine methyltransferase domain"/>
    <property type="match status" value="1"/>
</dbReference>
<comment type="catalytic activity">
    <reaction evidence="7 8">
        <text>a 6-O-methyl-2'-deoxyguanosine in DNA + L-cysteinyl-[protein] = S-methyl-L-cysteinyl-[protein] + a 2'-deoxyguanosine in DNA</text>
        <dbReference type="Rhea" id="RHEA:24000"/>
        <dbReference type="Rhea" id="RHEA-COMP:10131"/>
        <dbReference type="Rhea" id="RHEA-COMP:10132"/>
        <dbReference type="Rhea" id="RHEA-COMP:11367"/>
        <dbReference type="Rhea" id="RHEA-COMP:11368"/>
        <dbReference type="ChEBI" id="CHEBI:29950"/>
        <dbReference type="ChEBI" id="CHEBI:82612"/>
        <dbReference type="ChEBI" id="CHEBI:85445"/>
        <dbReference type="ChEBI" id="CHEBI:85448"/>
        <dbReference type="EC" id="2.1.1.63"/>
    </reaction>
</comment>
<protein>
    <recommendedName>
        <fullName evidence="8">Methylated-DNA--protein-cysteine methyltransferase</fullName>
        <ecNumber evidence="8">2.1.1.63</ecNumber>
    </recommendedName>
    <alternativeName>
        <fullName evidence="8">6-O-methylguanine-DNA methyltransferase</fullName>
        <shortName evidence="8">MGMT</shortName>
    </alternativeName>
    <alternativeName>
        <fullName evidence="8">O-6-methylguanine-DNA-alkyltransferase</fullName>
    </alternativeName>
</protein>
<dbReference type="EC" id="2.1.1.63" evidence="8"/>
<dbReference type="InterPro" id="IPR014048">
    <property type="entry name" value="MethylDNA_cys_MeTrfase_DNA-bd"/>
</dbReference>
<evidence type="ECO:0000256" key="6">
    <source>
        <dbReference type="ARBA" id="ARBA00023204"/>
    </source>
</evidence>
<evidence type="ECO:0000259" key="9">
    <source>
        <dbReference type="Pfam" id="PF01035"/>
    </source>
</evidence>
<dbReference type="CDD" id="cd06445">
    <property type="entry name" value="ATase"/>
    <property type="match status" value="1"/>
</dbReference>
<comment type="miscellaneous">
    <text evidence="8">This enzyme catalyzes only one turnover and therefore is not strictly catalytic. According to one definition, an enzyme is a biocatalyst that acts repeatedly and over many reaction cycles.</text>
</comment>
<feature type="domain" description="Methylguanine DNA methyltransferase ribonuclease-like" evidence="10">
    <location>
        <begin position="3"/>
        <end position="74"/>
    </location>
</feature>
<dbReference type="RefSeq" id="WP_129736177.1">
    <property type="nucleotide sequence ID" value="NZ_JAUDCK010000029.1"/>
</dbReference>
<name>A0ABT7UK17_9FIRM</name>
<keyword evidence="2 8" id="KW-0963">Cytoplasm</keyword>
<keyword evidence="4 8" id="KW-0808">Transferase</keyword>
<comment type="subcellular location">
    <subcellularLocation>
        <location evidence="8">Cytoplasm</location>
    </subcellularLocation>
</comment>
<sequence>MYYQTYYQSPLGNLLLVCDEEGLIGLWIEGQKYFLGNIKENIIKKDDHPILIQTQKWLDDYFHQGQPSINDLKLTPKGTQFQQMVWKILCEIPYGQTMTYGEIAKKVAKALNKKTMSAQAVGGAVGHNPISIIIPCHRVVGKDGSLTGYAGGIDNKIKLLQLENVDMTRLYEPRQR</sequence>
<dbReference type="InterPro" id="IPR023546">
    <property type="entry name" value="MGMT"/>
</dbReference>
<reference evidence="12" key="1">
    <citation type="submission" date="2023-06" db="EMBL/GenBank/DDBJ databases">
        <title>Identification and characterization of horizontal gene transfer across gut microbiota members of farm animals based on homology search.</title>
        <authorList>
            <person name="Zeman M."/>
            <person name="Kubasova T."/>
            <person name="Jahodarova E."/>
            <person name="Nykrynova M."/>
            <person name="Rychlik I."/>
        </authorList>
    </citation>
    <scope>NUCLEOTIDE SEQUENCE [LARGE SCALE GENOMIC DNA]</scope>
    <source>
        <strain evidence="12">ET341</strain>
    </source>
</reference>